<name>A0A418XUJ1_9GAMM</name>
<dbReference type="Pfam" id="PF09832">
    <property type="entry name" value="DUF2059"/>
    <property type="match status" value="1"/>
</dbReference>
<keyword evidence="1" id="KW-0812">Transmembrane</keyword>
<protein>
    <submittedName>
        <fullName evidence="3">DUF2059 domain-containing protein</fullName>
    </submittedName>
</protein>
<keyword evidence="4" id="KW-1185">Reference proteome</keyword>
<feature type="transmembrane region" description="Helical" evidence="1">
    <location>
        <begin position="63"/>
        <end position="80"/>
    </location>
</feature>
<evidence type="ECO:0000256" key="1">
    <source>
        <dbReference type="SAM" id="Phobius"/>
    </source>
</evidence>
<reference evidence="3 4" key="1">
    <citation type="submission" date="2018-09" db="EMBL/GenBank/DDBJ databases">
        <title>Alcanivorax profundi sp. nov., isolated from 1000 m-depth seawater of the Mariana Trench.</title>
        <authorList>
            <person name="Liu J."/>
        </authorList>
    </citation>
    <scope>NUCLEOTIDE SEQUENCE [LARGE SCALE GENOMIC DNA]</scope>
    <source>
        <strain evidence="3 4">MTEO17</strain>
    </source>
</reference>
<keyword evidence="1" id="KW-1133">Transmembrane helix</keyword>
<keyword evidence="1" id="KW-0472">Membrane</keyword>
<sequence length="326" mass="36686">MCWISLVTTCTSWIVPLASCPGRWPSMMICCTLQTNRIANKLPCDRHDLRPANTKRKRMKQPWFWVWGLMLALLAGHALADERDDKIARLLNLAGAEELISGLADSVIAGLEQAQQSAQGEDAERGEVMLHVAKESFLPEVIYQQVFEAVSVALQDDQLETLLLWYQSPLGKRITEMEVEAASPASGQAMMQNATALLSNQPMMEKAAQFDALLHLTDYNMALQKRMFIAAQLHVRTLHNPDQPADSRELAALFEPRRAMFTEQTRNMVMLSFAHTYRELPPEKLESYLDFLSTPSARQFNEATRMGLEAGLDLVFEDYIAGLAEL</sequence>
<evidence type="ECO:0000313" key="3">
    <source>
        <dbReference type="EMBL" id="RJG16370.1"/>
    </source>
</evidence>
<dbReference type="Proteomes" id="UP000283734">
    <property type="component" value="Unassembled WGS sequence"/>
</dbReference>
<dbReference type="InterPro" id="IPR018637">
    <property type="entry name" value="DUF2059"/>
</dbReference>
<proteinExistence type="predicted"/>
<feature type="domain" description="DUF2059" evidence="2">
    <location>
        <begin position="154"/>
        <end position="195"/>
    </location>
</feature>
<evidence type="ECO:0000313" key="4">
    <source>
        <dbReference type="Proteomes" id="UP000283734"/>
    </source>
</evidence>
<dbReference type="EMBL" id="QYYA01000005">
    <property type="protein sequence ID" value="RJG16370.1"/>
    <property type="molecule type" value="Genomic_DNA"/>
</dbReference>
<gene>
    <name evidence="3" type="ORF">D4A39_14005</name>
</gene>
<organism evidence="3 4">
    <name type="scientific">Alcanivorax profundi</name>
    <dbReference type="NCBI Taxonomy" id="2338368"/>
    <lineage>
        <taxon>Bacteria</taxon>
        <taxon>Pseudomonadati</taxon>
        <taxon>Pseudomonadota</taxon>
        <taxon>Gammaproteobacteria</taxon>
        <taxon>Oceanospirillales</taxon>
        <taxon>Alcanivoracaceae</taxon>
        <taxon>Alcanivorax</taxon>
    </lineage>
</organism>
<accession>A0A418XUJ1</accession>
<comment type="caution">
    <text evidence="3">The sequence shown here is derived from an EMBL/GenBank/DDBJ whole genome shotgun (WGS) entry which is preliminary data.</text>
</comment>
<dbReference type="AlphaFoldDB" id="A0A418XUJ1"/>
<evidence type="ECO:0000259" key="2">
    <source>
        <dbReference type="Pfam" id="PF09832"/>
    </source>
</evidence>